<name>A0ABT4X8J2_9BACI</name>
<dbReference type="PRINTS" id="PR01390">
    <property type="entry name" value="BINARYTOXINA"/>
</dbReference>
<proteinExistence type="predicted"/>
<dbReference type="SUPFAM" id="SSF56399">
    <property type="entry name" value="ADP-ribosylation"/>
    <property type="match status" value="1"/>
</dbReference>
<dbReference type="InterPro" id="IPR016013">
    <property type="entry name" value="Binary_toxinA_clost-typ"/>
</dbReference>
<organism evidence="3 4">
    <name type="scientific">Bacillus changyiensis</name>
    <dbReference type="NCBI Taxonomy" id="3004103"/>
    <lineage>
        <taxon>Bacteria</taxon>
        <taxon>Bacillati</taxon>
        <taxon>Bacillota</taxon>
        <taxon>Bacilli</taxon>
        <taxon>Bacillales</taxon>
        <taxon>Bacillaceae</taxon>
        <taxon>Bacillus</taxon>
    </lineage>
</organism>
<feature type="compositionally biased region" description="Basic and acidic residues" evidence="1">
    <location>
        <begin position="18"/>
        <end position="50"/>
    </location>
</feature>
<keyword evidence="4" id="KW-1185">Reference proteome</keyword>
<dbReference type="PROSITE" id="PS51996">
    <property type="entry name" value="TR_MART"/>
    <property type="match status" value="1"/>
</dbReference>
<comment type="caution">
    <text evidence="3">The sequence shown here is derived from an EMBL/GenBank/DDBJ whole genome shotgun (WGS) entry which is preliminary data.</text>
</comment>
<dbReference type="InterPro" id="IPR003540">
    <property type="entry name" value="ADP-ribosyltransferase"/>
</dbReference>
<dbReference type="Proteomes" id="UP001211894">
    <property type="component" value="Unassembled WGS sequence"/>
</dbReference>
<sequence>MDKHHESNKGVGTVSGKHPHESSKPKKHEPGKDVDNGTKRTGDSINSDREIKTLEQAHQWGSKYYDNWLESLTQGERNAIIQYTGNDYTKINRYLRGLSDSLDGVDLQVVDNIISGLNKAKVPHNITVYRGTDFKPFQKIIKYDKYGNIKAESLVGKKIKDNGFVSTAIVKESSFDHMPISWDIHVPQGSKAAYVGKISHYPNEAELLLNAGQEMVIKSAKVDSGGKLQIVVELI</sequence>
<evidence type="ECO:0000313" key="4">
    <source>
        <dbReference type="Proteomes" id="UP001211894"/>
    </source>
</evidence>
<protein>
    <submittedName>
        <fullName evidence="3">ADP-ribosyltransferase</fullName>
    </submittedName>
</protein>
<gene>
    <name evidence="3" type="ORF">PJ311_18965</name>
</gene>
<evidence type="ECO:0000256" key="1">
    <source>
        <dbReference type="SAM" id="MobiDB-lite"/>
    </source>
</evidence>
<accession>A0ABT4X8J2</accession>
<evidence type="ECO:0000259" key="2">
    <source>
        <dbReference type="Pfam" id="PF03496"/>
    </source>
</evidence>
<feature type="region of interest" description="Disordered" evidence="1">
    <location>
        <begin position="1"/>
        <end position="50"/>
    </location>
</feature>
<reference evidence="3 4" key="1">
    <citation type="submission" date="2023-01" db="EMBL/GenBank/DDBJ databases">
        <title>Bacillus changyiensis sp. nov., isolated from a coastal deposit.</title>
        <authorList>
            <person name="Xiao G."/>
            <person name="Lai Q."/>
            <person name="Hu Z."/>
            <person name="Shao Z."/>
        </authorList>
    </citation>
    <scope>NUCLEOTIDE SEQUENCE [LARGE SCALE GENOMIC DNA]</scope>
    <source>
        <strain evidence="3 4">CLL-7-23</strain>
    </source>
</reference>
<dbReference type="EMBL" id="JAQKAB010000024">
    <property type="protein sequence ID" value="MDA7028616.1"/>
    <property type="molecule type" value="Genomic_DNA"/>
</dbReference>
<evidence type="ECO:0000313" key="3">
    <source>
        <dbReference type="EMBL" id="MDA7028616.1"/>
    </source>
</evidence>
<dbReference type="RefSeq" id="WP_271342391.1">
    <property type="nucleotide sequence ID" value="NZ_JAQKAB010000024.1"/>
</dbReference>
<dbReference type="Pfam" id="PF03496">
    <property type="entry name" value="ADPrib_exo_Tox"/>
    <property type="match status" value="1"/>
</dbReference>
<dbReference type="Gene3D" id="3.90.176.10">
    <property type="entry name" value="Toxin ADP-ribosyltransferase, Chain A, domain 1"/>
    <property type="match status" value="1"/>
</dbReference>
<feature type="domain" description="ADP ribosyltransferase" evidence="2">
    <location>
        <begin position="57"/>
        <end position="233"/>
    </location>
</feature>